<evidence type="ECO:0000313" key="11">
    <source>
        <dbReference type="Proteomes" id="UP000346198"/>
    </source>
</evidence>
<keyword evidence="11" id="KW-1185">Reference proteome</keyword>
<gene>
    <name evidence="10" type="ORF">SCARR_02974</name>
</gene>
<keyword evidence="5 9" id="KW-0812">Transmembrane</keyword>
<evidence type="ECO:0000256" key="7">
    <source>
        <dbReference type="ARBA" id="ARBA00023136"/>
    </source>
</evidence>
<feature type="transmembrane region" description="Helical" evidence="9">
    <location>
        <begin position="368"/>
        <end position="388"/>
    </location>
</feature>
<dbReference type="PANTHER" id="PTHR33908">
    <property type="entry name" value="MANNOSYLTRANSFERASE YKCB-RELATED"/>
    <property type="match status" value="1"/>
</dbReference>
<dbReference type="InterPro" id="IPR019734">
    <property type="entry name" value="TPR_rpt"/>
</dbReference>
<feature type="transmembrane region" description="Helical" evidence="9">
    <location>
        <begin position="68"/>
        <end position="90"/>
    </location>
</feature>
<dbReference type="GO" id="GO:0009103">
    <property type="term" value="P:lipopolysaccharide biosynthetic process"/>
    <property type="evidence" value="ECO:0007669"/>
    <property type="project" value="UniProtKB-ARBA"/>
</dbReference>
<dbReference type="AlphaFoldDB" id="A0A6C2UNJ1"/>
<sequence length="620" mass="68894">MALFVRFAYFLQHLSSPFFARPFLDQKYYDLCARQLAGAGGDLIGGFRPLLYPYFLSLFYSLHLESGMLLSIMAQHIMGVGMAVLVAWLAMRFFADTKAGLVAGLFFCLSAPPLYFEGELLIATLFSCLLLGVWTSFYQASKSASPRQSGLLWLITGVILGLAAQARPNALPLILAIPALSALRLIRCPKQIAQASTPLLALAGLLAVQILFGALNARHSGTFSLMTQAGGINFYLGNSQSADGMIPRQSSYVVYDGAYRDPIQVMAEQGYQEAMGTEGAISQEAVSNYWKTKTVDQIKQDPLRWLHLMLKKTWLMVWSHEVPNNRSLSFTATHETPLLRWLPVHWWLLVALAPWGLAALFKKEKPELLLWICSFFMLFSGTIVLFFVNSRFRIPLWPGMAILGGGGAIHLWSSLKSRKIPWALASCSLVLLILSCINWFSIPPDPIEGDHAFRAKAYYALGQYEKALADIETTLKTTQENPGYHLQHGNILLALNNSQAALQAYFKALALNASDPALHNNMGIAFENAGETEKALTAYRQALALSPNFHSASVNLLMLAVQESELNLAQQTWNSLSPKFAQTQRMQCIHAMLRYRETDEASYLEEARRIDPELAAQVLK</sequence>
<dbReference type="RefSeq" id="WP_168433324.1">
    <property type="nucleotide sequence ID" value="NZ_CAAHFH010000002.1"/>
</dbReference>
<evidence type="ECO:0000256" key="6">
    <source>
        <dbReference type="ARBA" id="ARBA00022989"/>
    </source>
</evidence>
<evidence type="ECO:0000256" key="9">
    <source>
        <dbReference type="SAM" id="Phobius"/>
    </source>
</evidence>
<dbReference type="GO" id="GO:0016763">
    <property type="term" value="F:pentosyltransferase activity"/>
    <property type="evidence" value="ECO:0007669"/>
    <property type="project" value="TreeGrafter"/>
</dbReference>
<dbReference type="InterPro" id="IPR050297">
    <property type="entry name" value="LipidA_mod_glycosyltrf_83"/>
</dbReference>
<keyword evidence="8" id="KW-0802">TPR repeat</keyword>
<dbReference type="PANTHER" id="PTHR33908:SF11">
    <property type="entry name" value="MEMBRANE PROTEIN"/>
    <property type="match status" value="1"/>
</dbReference>
<dbReference type="SMART" id="SM00028">
    <property type="entry name" value="TPR"/>
    <property type="match status" value="3"/>
</dbReference>
<name>A0A6C2UNJ1_9BACT</name>
<feature type="transmembrane region" description="Helical" evidence="9">
    <location>
        <begin position="97"/>
        <end position="114"/>
    </location>
</feature>
<keyword evidence="4" id="KW-0808">Transferase</keyword>
<feature type="repeat" description="TPR" evidence="8">
    <location>
        <begin position="516"/>
        <end position="549"/>
    </location>
</feature>
<organism evidence="10 11">
    <name type="scientific">Pontiella sulfatireligans</name>
    <dbReference type="NCBI Taxonomy" id="2750658"/>
    <lineage>
        <taxon>Bacteria</taxon>
        <taxon>Pseudomonadati</taxon>
        <taxon>Kiritimatiellota</taxon>
        <taxon>Kiritimatiellia</taxon>
        <taxon>Kiritimatiellales</taxon>
        <taxon>Pontiellaceae</taxon>
        <taxon>Pontiella</taxon>
    </lineage>
</organism>
<feature type="transmembrane region" description="Helical" evidence="9">
    <location>
        <begin position="170"/>
        <end position="186"/>
    </location>
</feature>
<keyword evidence="3" id="KW-0328">Glycosyltransferase</keyword>
<dbReference type="Gene3D" id="1.25.40.10">
    <property type="entry name" value="Tetratricopeptide repeat domain"/>
    <property type="match status" value="1"/>
</dbReference>
<dbReference type="GO" id="GO:0005886">
    <property type="term" value="C:plasma membrane"/>
    <property type="evidence" value="ECO:0007669"/>
    <property type="project" value="UniProtKB-SubCell"/>
</dbReference>
<comment type="subcellular location">
    <subcellularLocation>
        <location evidence="1">Cell membrane</location>
        <topology evidence="1">Multi-pass membrane protein</topology>
    </subcellularLocation>
</comment>
<dbReference type="EMBL" id="CAAHFH010000002">
    <property type="protein sequence ID" value="VGO20907.1"/>
    <property type="molecule type" value="Genomic_DNA"/>
</dbReference>
<reference evidence="10 11" key="1">
    <citation type="submission" date="2019-04" db="EMBL/GenBank/DDBJ databases">
        <authorList>
            <person name="Van Vliet M D."/>
        </authorList>
    </citation>
    <scope>NUCLEOTIDE SEQUENCE [LARGE SCALE GENOMIC DNA]</scope>
    <source>
        <strain evidence="10 11">F21</strain>
    </source>
</reference>
<accession>A0A6C2UNJ1</accession>
<keyword evidence="6 9" id="KW-1133">Transmembrane helix</keyword>
<keyword evidence="7 9" id="KW-0472">Membrane</keyword>
<feature type="transmembrane region" description="Helical" evidence="9">
    <location>
        <begin position="420"/>
        <end position="440"/>
    </location>
</feature>
<evidence type="ECO:0000256" key="2">
    <source>
        <dbReference type="ARBA" id="ARBA00022475"/>
    </source>
</evidence>
<feature type="transmembrane region" description="Helical" evidence="9">
    <location>
        <begin position="198"/>
        <end position="217"/>
    </location>
</feature>
<evidence type="ECO:0000256" key="1">
    <source>
        <dbReference type="ARBA" id="ARBA00004651"/>
    </source>
</evidence>
<feature type="transmembrane region" description="Helical" evidence="9">
    <location>
        <begin position="344"/>
        <end position="361"/>
    </location>
</feature>
<feature type="transmembrane region" description="Helical" evidence="9">
    <location>
        <begin position="120"/>
        <end position="137"/>
    </location>
</feature>
<dbReference type="InterPro" id="IPR011990">
    <property type="entry name" value="TPR-like_helical_dom_sf"/>
</dbReference>
<evidence type="ECO:0000256" key="3">
    <source>
        <dbReference type="ARBA" id="ARBA00022676"/>
    </source>
</evidence>
<evidence type="ECO:0000256" key="4">
    <source>
        <dbReference type="ARBA" id="ARBA00022679"/>
    </source>
</evidence>
<protein>
    <submittedName>
        <fullName evidence="10">Uncharacterized protein</fullName>
    </submittedName>
</protein>
<feature type="transmembrane region" description="Helical" evidence="9">
    <location>
        <begin position="394"/>
        <end position="413"/>
    </location>
</feature>
<dbReference type="PROSITE" id="PS50293">
    <property type="entry name" value="TPR_REGION"/>
    <property type="match status" value="1"/>
</dbReference>
<keyword evidence="2" id="KW-1003">Cell membrane</keyword>
<feature type="transmembrane region" description="Helical" evidence="9">
    <location>
        <begin position="149"/>
        <end position="164"/>
    </location>
</feature>
<dbReference type="Pfam" id="PF00515">
    <property type="entry name" value="TPR_1"/>
    <property type="match status" value="1"/>
</dbReference>
<dbReference type="PROSITE" id="PS50005">
    <property type="entry name" value="TPR"/>
    <property type="match status" value="1"/>
</dbReference>
<dbReference type="Pfam" id="PF13432">
    <property type="entry name" value="TPR_16"/>
    <property type="match status" value="1"/>
</dbReference>
<evidence type="ECO:0000256" key="5">
    <source>
        <dbReference type="ARBA" id="ARBA00022692"/>
    </source>
</evidence>
<dbReference type="Proteomes" id="UP000346198">
    <property type="component" value="Unassembled WGS sequence"/>
</dbReference>
<evidence type="ECO:0000313" key="10">
    <source>
        <dbReference type="EMBL" id="VGO20907.1"/>
    </source>
</evidence>
<proteinExistence type="predicted"/>
<evidence type="ECO:0000256" key="8">
    <source>
        <dbReference type="PROSITE-ProRule" id="PRU00339"/>
    </source>
</evidence>
<dbReference type="SUPFAM" id="SSF48452">
    <property type="entry name" value="TPR-like"/>
    <property type="match status" value="1"/>
</dbReference>